<feature type="chain" id="PRO_5042902455" evidence="1">
    <location>
        <begin position="23"/>
        <end position="286"/>
    </location>
</feature>
<dbReference type="EMBL" id="JAWJWE010000036">
    <property type="protein sequence ID" value="KAK6628281.1"/>
    <property type="molecule type" value="Genomic_DNA"/>
</dbReference>
<reference evidence="2 3" key="1">
    <citation type="submission" date="2023-10" db="EMBL/GenBank/DDBJ databases">
        <title>Genomes of two closely related lineages of the louse Polyplax serrata with different host specificities.</title>
        <authorList>
            <person name="Martinu J."/>
            <person name="Tarabai H."/>
            <person name="Stefka J."/>
            <person name="Hypsa V."/>
        </authorList>
    </citation>
    <scope>NUCLEOTIDE SEQUENCE [LARGE SCALE GENOMIC DNA]</scope>
    <source>
        <strain evidence="2">HR10_N</strain>
    </source>
</reference>
<keyword evidence="1" id="KW-0732">Signal</keyword>
<evidence type="ECO:0000256" key="1">
    <source>
        <dbReference type="SAM" id="SignalP"/>
    </source>
</evidence>
<comment type="caution">
    <text evidence="2">The sequence shown here is derived from an EMBL/GenBank/DDBJ whole genome shotgun (WGS) entry which is preliminary data.</text>
</comment>
<accession>A0AAN8S952</accession>
<organism evidence="2 3">
    <name type="scientific">Polyplax serrata</name>
    <name type="common">Common mouse louse</name>
    <dbReference type="NCBI Taxonomy" id="468196"/>
    <lineage>
        <taxon>Eukaryota</taxon>
        <taxon>Metazoa</taxon>
        <taxon>Ecdysozoa</taxon>
        <taxon>Arthropoda</taxon>
        <taxon>Hexapoda</taxon>
        <taxon>Insecta</taxon>
        <taxon>Pterygota</taxon>
        <taxon>Neoptera</taxon>
        <taxon>Paraneoptera</taxon>
        <taxon>Psocodea</taxon>
        <taxon>Troctomorpha</taxon>
        <taxon>Phthiraptera</taxon>
        <taxon>Anoplura</taxon>
        <taxon>Polyplacidae</taxon>
        <taxon>Polyplax</taxon>
    </lineage>
</organism>
<dbReference type="AlphaFoldDB" id="A0AAN8S952"/>
<evidence type="ECO:0000313" key="2">
    <source>
        <dbReference type="EMBL" id="KAK6628281.1"/>
    </source>
</evidence>
<sequence>MLCGTILFKWILLFITTAIVRGKQQQSELCEAVDKSCRKKSPDECQMKYYKLNSTGCRDLTFSYNSVTTEGNIGTVKIETYHYNWLSYKQTGFNVSFGDIVWSRMKFRFKQEGNELKNTCREFYMSENSTLKSFFYDCLWSNEGYEGKTFNFEYEMSTSQVSLYKKYTFRVPLSKNIEETTDLKNWEIFLFTEMFTNVFGLTTIILHWQPVPSRFSTNLYSVTVFSNDSGHPEVLFSADVTCHSVEDCKFNYNKWHGSVQFGVQPLSLSNKSDIYMSKTIVFHLGE</sequence>
<feature type="signal peptide" evidence="1">
    <location>
        <begin position="1"/>
        <end position="22"/>
    </location>
</feature>
<gene>
    <name evidence="2" type="ORF">RUM43_002093</name>
</gene>
<dbReference type="Proteomes" id="UP001372834">
    <property type="component" value="Unassembled WGS sequence"/>
</dbReference>
<proteinExistence type="predicted"/>
<evidence type="ECO:0000313" key="3">
    <source>
        <dbReference type="Proteomes" id="UP001372834"/>
    </source>
</evidence>
<name>A0AAN8S952_POLSC</name>
<protein>
    <submittedName>
        <fullName evidence="2">Uncharacterized protein</fullName>
    </submittedName>
</protein>